<dbReference type="GO" id="GO:0005634">
    <property type="term" value="C:nucleus"/>
    <property type="evidence" value="ECO:0007669"/>
    <property type="project" value="TreeGrafter"/>
</dbReference>
<evidence type="ECO:0000256" key="5">
    <source>
        <dbReference type="ARBA" id="ARBA00023027"/>
    </source>
</evidence>
<name>A0A5J4WBL1_9EUKA</name>
<feature type="binding site" evidence="6">
    <location>
        <position position="192"/>
    </location>
    <ligand>
        <name>Zn(2+)</name>
        <dbReference type="ChEBI" id="CHEBI:29105"/>
    </ligand>
</feature>
<feature type="active site" description="Proton acceptor" evidence="6">
    <location>
        <position position="184"/>
    </location>
</feature>
<organism evidence="8 9">
    <name type="scientific">Streblomastix strix</name>
    <dbReference type="NCBI Taxonomy" id="222440"/>
    <lineage>
        <taxon>Eukaryota</taxon>
        <taxon>Metamonada</taxon>
        <taxon>Preaxostyla</taxon>
        <taxon>Oxymonadida</taxon>
        <taxon>Streblomastigidae</taxon>
        <taxon>Streblomastix</taxon>
    </lineage>
</organism>
<feature type="non-terminal residue" evidence="8">
    <location>
        <position position="358"/>
    </location>
</feature>
<keyword evidence="3 6" id="KW-0479">Metal-binding</keyword>
<feature type="binding site" evidence="6">
    <location>
        <position position="219"/>
    </location>
    <ligand>
        <name>Zn(2+)</name>
        <dbReference type="ChEBI" id="CHEBI:29105"/>
    </ligand>
</feature>
<dbReference type="InterPro" id="IPR026590">
    <property type="entry name" value="Ssirtuin_cat_dom"/>
</dbReference>
<keyword evidence="4 6" id="KW-0862">Zinc</keyword>
<dbReference type="InterPro" id="IPR050134">
    <property type="entry name" value="NAD-dep_sirtuin_deacylases"/>
</dbReference>
<dbReference type="InterPro" id="IPR026591">
    <property type="entry name" value="Sirtuin_cat_small_dom_sf"/>
</dbReference>
<feature type="binding site" evidence="6">
    <location>
        <position position="216"/>
    </location>
    <ligand>
        <name>Zn(2+)</name>
        <dbReference type="ChEBI" id="CHEBI:29105"/>
    </ligand>
</feature>
<dbReference type="PROSITE" id="PS50305">
    <property type="entry name" value="SIRTUIN"/>
    <property type="match status" value="1"/>
</dbReference>
<dbReference type="InterPro" id="IPR029035">
    <property type="entry name" value="DHS-like_NAD/FAD-binding_dom"/>
</dbReference>
<dbReference type="Gene3D" id="3.30.1600.10">
    <property type="entry name" value="SIR2/SIRT2 'Small Domain"/>
    <property type="match status" value="1"/>
</dbReference>
<comment type="caution">
    <text evidence="8">The sequence shown here is derived from an EMBL/GenBank/DDBJ whole genome shotgun (WGS) entry which is preliminary data.</text>
</comment>
<feature type="domain" description="Deacetylase sirtuin-type" evidence="7">
    <location>
        <begin position="59"/>
        <end position="322"/>
    </location>
</feature>
<comment type="cofactor">
    <cofactor evidence="1">
        <name>Zn(2+)</name>
        <dbReference type="ChEBI" id="CHEBI:29105"/>
    </cofactor>
</comment>
<dbReference type="GO" id="GO:0070403">
    <property type="term" value="F:NAD+ binding"/>
    <property type="evidence" value="ECO:0007669"/>
    <property type="project" value="InterPro"/>
</dbReference>
<dbReference type="SUPFAM" id="SSF52467">
    <property type="entry name" value="DHS-like NAD/FAD-binding domain"/>
    <property type="match status" value="1"/>
</dbReference>
<gene>
    <name evidence="8" type="ORF">EZS28_012138</name>
</gene>
<keyword evidence="5" id="KW-0520">NAD</keyword>
<evidence type="ECO:0000256" key="4">
    <source>
        <dbReference type="ARBA" id="ARBA00022833"/>
    </source>
</evidence>
<dbReference type="Proteomes" id="UP000324800">
    <property type="component" value="Unassembled WGS sequence"/>
</dbReference>
<dbReference type="GO" id="GO:0046970">
    <property type="term" value="F:histone H4K16 deacetylase activity, NAD-dependent"/>
    <property type="evidence" value="ECO:0007669"/>
    <property type="project" value="TreeGrafter"/>
</dbReference>
<dbReference type="PANTHER" id="PTHR11085">
    <property type="entry name" value="NAD-DEPENDENT PROTEIN DEACYLASE SIRTUIN-5, MITOCHONDRIAL-RELATED"/>
    <property type="match status" value="1"/>
</dbReference>
<sequence length="358" mass="40385">MDVRYARYYLEKAKGDLEEAVKLYNEDPNDPFESEQKEKEISALQRFLQLFQIQNKARTKGKYRTFDDVVSLLKERNKIVIVAGAGISVSCGIPDFRSKDGFYSKLKKKGLGRPEDIFTLSTFLQDPSIYYSNSADLCPTNYIPSPTHFFFAKLEAEGKLLRVFTQNIDDLEAKAGVSRLVQCHGSMGSAACMQCHHEVPIETIEEELRAGEIAYCRVCDKNKREKRGVYKPDVVFFGENLPKRFFDLSSLEMPLADMVIVVGTALAVHPVADLPSMVSNVDETPQVLINREVVGTAGWFDAHLLGNSDDAIIELVKAMGWEGEVPISLEDRRWATEEIGKLRNEERNRLSGGDKEEQ</sequence>
<evidence type="ECO:0000313" key="8">
    <source>
        <dbReference type="EMBL" id="KAA6392334.1"/>
    </source>
</evidence>
<dbReference type="PANTHER" id="PTHR11085:SF9">
    <property type="entry name" value="NAD-DEPENDENT PROTEIN DEACETYLASE SIRTUIN-1"/>
    <property type="match status" value="1"/>
</dbReference>
<feature type="binding site" evidence="6">
    <location>
        <position position="195"/>
    </location>
    <ligand>
        <name>Zn(2+)</name>
        <dbReference type="ChEBI" id="CHEBI:29105"/>
    </ligand>
</feature>
<protein>
    <submittedName>
        <fullName evidence="8">NAD-dependent histone deacetylase SIR2</fullName>
    </submittedName>
</protein>
<evidence type="ECO:0000259" key="7">
    <source>
        <dbReference type="PROSITE" id="PS50305"/>
    </source>
</evidence>
<evidence type="ECO:0000256" key="6">
    <source>
        <dbReference type="PROSITE-ProRule" id="PRU00236"/>
    </source>
</evidence>
<keyword evidence="2" id="KW-0808">Transferase</keyword>
<evidence type="ECO:0000313" key="9">
    <source>
        <dbReference type="Proteomes" id="UP000324800"/>
    </source>
</evidence>
<dbReference type="Pfam" id="PF02146">
    <property type="entry name" value="SIR2"/>
    <property type="match status" value="1"/>
</dbReference>
<evidence type="ECO:0000256" key="3">
    <source>
        <dbReference type="ARBA" id="ARBA00022723"/>
    </source>
</evidence>
<proteinExistence type="predicted"/>
<reference evidence="8 9" key="1">
    <citation type="submission" date="2019-03" db="EMBL/GenBank/DDBJ databases">
        <title>Single cell metagenomics reveals metabolic interactions within the superorganism composed of flagellate Streblomastix strix and complex community of Bacteroidetes bacteria on its surface.</title>
        <authorList>
            <person name="Treitli S.C."/>
            <person name="Kolisko M."/>
            <person name="Husnik F."/>
            <person name="Keeling P."/>
            <person name="Hampl V."/>
        </authorList>
    </citation>
    <scope>NUCLEOTIDE SEQUENCE [LARGE SCALE GENOMIC DNA]</scope>
    <source>
        <strain evidence="8">ST1C</strain>
    </source>
</reference>
<dbReference type="OrthoDB" id="424302at2759"/>
<dbReference type="EMBL" id="SNRW01002576">
    <property type="protein sequence ID" value="KAA6392334.1"/>
    <property type="molecule type" value="Genomic_DNA"/>
</dbReference>
<dbReference type="InterPro" id="IPR003000">
    <property type="entry name" value="Sirtuin"/>
</dbReference>
<accession>A0A5J4WBL1</accession>
<evidence type="ECO:0000256" key="2">
    <source>
        <dbReference type="ARBA" id="ARBA00022679"/>
    </source>
</evidence>
<dbReference type="AlphaFoldDB" id="A0A5J4WBL1"/>
<dbReference type="GO" id="GO:0046872">
    <property type="term" value="F:metal ion binding"/>
    <property type="evidence" value="ECO:0007669"/>
    <property type="project" value="UniProtKB-KW"/>
</dbReference>
<evidence type="ECO:0000256" key="1">
    <source>
        <dbReference type="ARBA" id="ARBA00001947"/>
    </source>
</evidence>
<dbReference type="Gene3D" id="3.40.50.1220">
    <property type="entry name" value="TPP-binding domain"/>
    <property type="match status" value="1"/>
</dbReference>